<dbReference type="InterPro" id="IPR036291">
    <property type="entry name" value="NAD(P)-bd_dom_sf"/>
</dbReference>
<evidence type="ECO:0000256" key="2">
    <source>
        <dbReference type="ARBA" id="ARBA00023002"/>
    </source>
</evidence>
<reference evidence="4" key="1">
    <citation type="journal article" date="2014" name="Int. J. Syst. Evol. Microbiol.">
        <title>Complete genome sequence of Corynebacterium casei LMG S-19264T (=DSM 44701T), isolated from a smear-ripened cheese.</title>
        <authorList>
            <consortium name="US DOE Joint Genome Institute (JGI-PGF)"/>
            <person name="Walter F."/>
            <person name="Albersmeier A."/>
            <person name="Kalinowski J."/>
            <person name="Ruckert C."/>
        </authorList>
    </citation>
    <scope>NUCLEOTIDE SEQUENCE</scope>
    <source>
        <strain evidence="4">VKM B-2484</strain>
    </source>
</reference>
<dbReference type="Proteomes" id="UP001143370">
    <property type="component" value="Unassembled WGS sequence"/>
</dbReference>
<proteinExistence type="predicted"/>
<protein>
    <submittedName>
        <fullName evidence="4">Quinone oxidoreductase</fullName>
    </submittedName>
</protein>
<keyword evidence="5" id="KW-1185">Reference proteome</keyword>
<dbReference type="SMART" id="SM00829">
    <property type="entry name" value="PKS_ER"/>
    <property type="match status" value="1"/>
</dbReference>
<reference evidence="4" key="2">
    <citation type="submission" date="2023-01" db="EMBL/GenBank/DDBJ databases">
        <authorList>
            <person name="Sun Q."/>
            <person name="Evtushenko L."/>
        </authorList>
    </citation>
    <scope>NUCLEOTIDE SEQUENCE</scope>
    <source>
        <strain evidence="4">VKM B-2484</strain>
    </source>
</reference>
<dbReference type="FunFam" id="3.40.50.720:FF:000053">
    <property type="entry name" value="Quinone oxidoreductase 1"/>
    <property type="match status" value="1"/>
</dbReference>
<accession>A0A9W6MYE8</accession>
<name>A0A9W6MYE8_9HYPH</name>
<dbReference type="PANTHER" id="PTHR48106">
    <property type="entry name" value="QUINONE OXIDOREDUCTASE PIG3-RELATED"/>
    <property type="match status" value="1"/>
</dbReference>
<dbReference type="PANTHER" id="PTHR48106:SF13">
    <property type="entry name" value="QUINONE OXIDOREDUCTASE-RELATED"/>
    <property type="match status" value="1"/>
</dbReference>
<dbReference type="InterPro" id="IPR020843">
    <property type="entry name" value="ER"/>
</dbReference>
<dbReference type="SUPFAM" id="SSF51735">
    <property type="entry name" value="NAD(P)-binding Rossmann-fold domains"/>
    <property type="match status" value="1"/>
</dbReference>
<comment type="caution">
    <text evidence="4">The sequence shown here is derived from an EMBL/GenBank/DDBJ whole genome shotgun (WGS) entry which is preliminary data.</text>
</comment>
<dbReference type="GO" id="GO:0005829">
    <property type="term" value="C:cytosol"/>
    <property type="evidence" value="ECO:0007669"/>
    <property type="project" value="TreeGrafter"/>
</dbReference>
<dbReference type="AlphaFoldDB" id="A0A9W6MYE8"/>
<dbReference type="InterPro" id="IPR047618">
    <property type="entry name" value="QOR-like"/>
</dbReference>
<dbReference type="GO" id="GO:0035925">
    <property type="term" value="F:mRNA 3'-UTR AU-rich region binding"/>
    <property type="evidence" value="ECO:0007669"/>
    <property type="project" value="TreeGrafter"/>
</dbReference>
<keyword evidence="1" id="KW-0521">NADP</keyword>
<dbReference type="InterPro" id="IPR011032">
    <property type="entry name" value="GroES-like_sf"/>
</dbReference>
<dbReference type="GO" id="GO:0070402">
    <property type="term" value="F:NADPH binding"/>
    <property type="evidence" value="ECO:0007669"/>
    <property type="project" value="TreeGrafter"/>
</dbReference>
<gene>
    <name evidence="4" type="ORF">GCM10017643_17040</name>
</gene>
<dbReference type="Pfam" id="PF00107">
    <property type="entry name" value="ADH_zinc_N"/>
    <property type="match status" value="1"/>
</dbReference>
<dbReference type="Gene3D" id="3.90.180.10">
    <property type="entry name" value="Medium-chain alcohol dehydrogenases, catalytic domain"/>
    <property type="match status" value="1"/>
</dbReference>
<evidence type="ECO:0000313" key="4">
    <source>
        <dbReference type="EMBL" id="GLK71589.1"/>
    </source>
</evidence>
<sequence>MMASAIRIHEIGGPEVLTLEEITLGAPGPGEVKLRHTAIGLNFIDTYFRSGLYKAPNGLPFIPGNEAAGVVTEIGEGVAGLKPGDRVAYGSALGAYCSERIMSAAPLVRLPDSIADETAAAMMLKGMTARYLLRQTYKVAAGDTLLVHAAAGGVGQILCQWAAHLGATVIGTVGSAAKAEIAKACGAAYVINYSEEDFVARVREITEGALCDVVYDGVGQATYPASLDCIKPRGLFASFGNASGAIKDFSLLALSQKGSLYATRPTLVTHIATREDLLANADDLFEVVGSGVVKIPVNQRYRLADAAEAHRDLESRRTTGSTVLIP</sequence>
<dbReference type="NCBIfam" id="NF008024">
    <property type="entry name" value="PRK10754.1"/>
    <property type="match status" value="1"/>
</dbReference>
<dbReference type="Pfam" id="PF08240">
    <property type="entry name" value="ADH_N"/>
    <property type="match status" value="1"/>
</dbReference>
<dbReference type="InterPro" id="IPR013154">
    <property type="entry name" value="ADH-like_N"/>
</dbReference>
<organism evidence="4 5">
    <name type="scientific">Ancylobacter dichloromethanicus</name>
    <dbReference type="NCBI Taxonomy" id="518825"/>
    <lineage>
        <taxon>Bacteria</taxon>
        <taxon>Pseudomonadati</taxon>
        <taxon>Pseudomonadota</taxon>
        <taxon>Alphaproteobacteria</taxon>
        <taxon>Hyphomicrobiales</taxon>
        <taxon>Xanthobacteraceae</taxon>
        <taxon>Ancylobacter</taxon>
    </lineage>
</organism>
<dbReference type="GO" id="GO:0003960">
    <property type="term" value="F:quinone reductase (NADPH) activity"/>
    <property type="evidence" value="ECO:0007669"/>
    <property type="project" value="InterPro"/>
</dbReference>
<evidence type="ECO:0000256" key="1">
    <source>
        <dbReference type="ARBA" id="ARBA00022857"/>
    </source>
</evidence>
<dbReference type="EMBL" id="BSFJ01000005">
    <property type="protein sequence ID" value="GLK71589.1"/>
    <property type="molecule type" value="Genomic_DNA"/>
</dbReference>
<dbReference type="InterPro" id="IPR013149">
    <property type="entry name" value="ADH-like_C"/>
</dbReference>
<dbReference type="CDD" id="cd05286">
    <property type="entry name" value="QOR2"/>
    <property type="match status" value="1"/>
</dbReference>
<dbReference type="SUPFAM" id="SSF50129">
    <property type="entry name" value="GroES-like"/>
    <property type="match status" value="1"/>
</dbReference>
<feature type="domain" description="Enoyl reductase (ER)" evidence="3">
    <location>
        <begin position="12"/>
        <end position="324"/>
    </location>
</feature>
<evidence type="ECO:0000313" key="5">
    <source>
        <dbReference type="Proteomes" id="UP001143370"/>
    </source>
</evidence>
<keyword evidence="2" id="KW-0560">Oxidoreductase</keyword>
<evidence type="ECO:0000259" key="3">
    <source>
        <dbReference type="SMART" id="SM00829"/>
    </source>
</evidence>
<dbReference type="Gene3D" id="3.40.50.720">
    <property type="entry name" value="NAD(P)-binding Rossmann-like Domain"/>
    <property type="match status" value="1"/>
</dbReference>